<protein>
    <submittedName>
        <fullName evidence="1">Uncharacterized protein</fullName>
    </submittedName>
</protein>
<accession>A0A4Y2G4I2</accession>
<proteinExistence type="predicted"/>
<name>A0A4Y2G4I2_ARAVE</name>
<evidence type="ECO:0000313" key="2">
    <source>
        <dbReference type="Proteomes" id="UP000499080"/>
    </source>
</evidence>
<comment type="caution">
    <text evidence="1">The sequence shown here is derived from an EMBL/GenBank/DDBJ whole genome shotgun (WGS) entry which is preliminary data.</text>
</comment>
<keyword evidence="2" id="KW-1185">Reference proteome</keyword>
<organism evidence="1 2">
    <name type="scientific">Araneus ventricosus</name>
    <name type="common">Orbweaver spider</name>
    <name type="synonym">Epeira ventricosa</name>
    <dbReference type="NCBI Taxonomy" id="182803"/>
    <lineage>
        <taxon>Eukaryota</taxon>
        <taxon>Metazoa</taxon>
        <taxon>Ecdysozoa</taxon>
        <taxon>Arthropoda</taxon>
        <taxon>Chelicerata</taxon>
        <taxon>Arachnida</taxon>
        <taxon>Araneae</taxon>
        <taxon>Araneomorphae</taxon>
        <taxon>Entelegynae</taxon>
        <taxon>Araneoidea</taxon>
        <taxon>Araneidae</taxon>
        <taxon>Araneus</taxon>
    </lineage>
</organism>
<sequence>YVKVKVDPHFFRESTIKMKAPETKIGLTSEQGPPLQVSTGLEENGSPFLAFLMKPLCRRDILRSVTFKKVKLMIVRLWSGNK</sequence>
<dbReference type="EMBL" id="BGPR01001187">
    <property type="protein sequence ID" value="GBM47605.1"/>
    <property type="molecule type" value="Genomic_DNA"/>
</dbReference>
<dbReference type="Proteomes" id="UP000499080">
    <property type="component" value="Unassembled WGS sequence"/>
</dbReference>
<feature type="non-terminal residue" evidence="1">
    <location>
        <position position="1"/>
    </location>
</feature>
<evidence type="ECO:0000313" key="1">
    <source>
        <dbReference type="EMBL" id="GBM47605.1"/>
    </source>
</evidence>
<gene>
    <name evidence="1" type="ORF">AVEN_158254_1</name>
</gene>
<dbReference type="AlphaFoldDB" id="A0A4Y2G4I2"/>
<reference evidence="1 2" key="1">
    <citation type="journal article" date="2019" name="Sci. Rep.">
        <title>Orb-weaving spider Araneus ventricosus genome elucidates the spidroin gene catalogue.</title>
        <authorList>
            <person name="Kono N."/>
            <person name="Nakamura H."/>
            <person name="Ohtoshi R."/>
            <person name="Moran D.A.P."/>
            <person name="Shinohara A."/>
            <person name="Yoshida Y."/>
            <person name="Fujiwara M."/>
            <person name="Mori M."/>
            <person name="Tomita M."/>
            <person name="Arakawa K."/>
        </authorList>
    </citation>
    <scope>NUCLEOTIDE SEQUENCE [LARGE SCALE GENOMIC DNA]</scope>
</reference>